<feature type="transmembrane region" description="Helical" evidence="5">
    <location>
        <begin position="72"/>
        <end position="90"/>
    </location>
</feature>
<sequence>MHKLLHDWRAGSSAILPLAFLQAFAAGLNTLPTTYLFRAVRCDEYRATLPPHAADDDVCRAPAVQKAYSTDIAVYATLLAVLGILVAGPYGRVSDVRGRKRALSVSVALNAAGDAWLVLCSLLALLRTPWLIQLGAVLQGVGGGFAVVMAGQNAFIADTSGPGERSYYMGLALFMFWAGHAVGPLVSGALLSRDLYSVNFAVTTLAWLLYLPYLHYVVREVRPPLADPDADSPAAFAAPTTHISTAFTLRSAVRSVFEPMIILTQQTPLLLLSFIMPASILAIGVFNFIVPFCDTKFGLKPSEAGVVNAAGAFMRAASLMLLLPLLIRAYQWLVKRKVMGAHPPALVPLNADEATPFLAGAPDELPASDSAPEVKTASIAQELAILRLCLMLDALGMLAIERSNSVRDVIVASVVSSFGAPAGPSMQALITLAAPPGETGRVLAGLSVLQSLSVALRGPVFVPLFNATLETTPGAIWWMAALILFLCGLVSLGLRKRQFV</sequence>
<evidence type="ECO:0000313" key="7">
    <source>
        <dbReference type="Proteomes" id="UP000703269"/>
    </source>
</evidence>
<evidence type="ECO:0000256" key="3">
    <source>
        <dbReference type="ARBA" id="ARBA00022989"/>
    </source>
</evidence>
<dbReference type="PANTHER" id="PTHR23507:SF1">
    <property type="entry name" value="FI18259P1-RELATED"/>
    <property type="match status" value="1"/>
</dbReference>
<dbReference type="Pfam" id="PF07690">
    <property type="entry name" value="MFS_1"/>
    <property type="match status" value="1"/>
</dbReference>
<protein>
    <submittedName>
        <fullName evidence="6">MFS general substrate transporter</fullName>
    </submittedName>
</protein>
<dbReference type="Gene3D" id="1.20.1250.20">
    <property type="entry name" value="MFS general substrate transporter like domains"/>
    <property type="match status" value="1"/>
</dbReference>
<gene>
    <name evidence="6" type="ORF">PsYK624_080960</name>
</gene>
<accession>A0A9P3LEU0</accession>
<comment type="caution">
    <text evidence="6">The sequence shown here is derived from an EMBL/GenBank/DDBJ whole genome shotgun (WGS) entry which is preliminary data.</text>
</comment>
<feature type="transmembrane region" description="Helical" evidence="5">
    <location>
        <begin position="269"/>
        <end position="289"/>
    </location>
</feature>
<feature type="transmembrane region" description="Helical" evidence="5">
    <location>
        <begin position="474"/>
        <end position="494"/>
    </location>
</feature>
<feature type="transmembrane region" description="Helical" evidence="5">
    <location>
        <begin position="102"/>
        <end position="124"/>
    </location>
</feature>
<dbReference type="OrthoDB" id="2771363at2759"/>
<keyword evidence="4 5" id="KW-0472">Membrane</keyword>
<evidence type="ECO:0000256" key="1">
    <source>
        <dbReference type="ARBA" id="ARBA00004141"/>
    </source>
</evidence>
<dbReference type="Proteomes" id="UP000703269">
    <property type="component" value="Unassembled WGS sequence"/>
</dbReference>
<keyword evidence="7" id="KW-1185">Reference proteome</keyword>
<proteinExistence type="predicted"/>
<reference evidence="6 7" key="1">
    <citation type="submission" date="2021-08" db="EMBL/GenBank/DDBJ databases">
        <title>Draft Genome Sequence of Phanerochaete sordida strain YK-624.</title>
        <authorList>
            <person name="Mori T."/>
            <person name="Dohra H."/>
            <person name="Suzuki T."/>
            <person name="Kawagishi H."/>
            <person name="Hirai H."/>
        </authorList>
    </citation>
    <scope>NUCLEOTIDE SEQUENCE [LARGE SCALE GENOMIC DNA]</scope>
    <source>
        <strain evidence="6 7">YK-624</strain>
    </source>
</reference>
<keyword evidence="2 5" id="KW-0812">Transmembrane</keyword>
<evidence type="ECO:0000256" key="5">
    <source>
        <dbReference type="SAM" id="Phobius"/>
    </source>
</evidence>
<comment type="subcellular location">
    <subcellularLocation>
        <location evidence="1">Membrane</location>
        <topology evidence="1">Multi-pass membrane protein</topology>
    </subcellularLocation>
</comment>
<dbReference type="SUPFAM" id="SSF103473">
    <property type="entry name" value="MFS general substrate transporter"/>
    <property type="match status" value="1"/>
</dbReference>
<organism evidence="6 7">
    <name type="scientific">Phanerochaete sordida</name>
    <dbReference type="NCBI Taxonomy" id="48140"/>
    <lineage>
        <taxon>Eukaryota</taxon>
        <taxon>Fungi</taxon>
        <taxon>Dikarya</taxon>
        <taxon>Basidiomycota</taxon>
        <taxon>Agaricomycotina</taxon>
        <taxon>Agaricomycetes</taxon>
        <taxon>Polyporales</taxon>
        <taxon>Phanerochaetaceae</taxon>
        <taxon>Phanerochaete</taxon>
    </lineage>
</organism>
<dbReference type="GO" id="GO:0022857">
    <property type="term" value="F:transmembrane transporter activity"/>
    <property type="evidence" value="ECO:0007669"/>
    <property type="project" value="InterPro"/>
</dbReference>
<dbReference type="AlphaFoldDB" id="A0A9P3LEU0"/>
<evidence type="ECO:0000256" key="4">
    <source>
        <dbReference type="ARBA" id="ARBA00023136"/>
    </source>
</evidence>
<name>A0A9P3LEU0_9APHY</name>
<evidence type="ECO:0000313" key="6">
    <source>
        <dbReference type="EMBL" id="GJE91944.1"/>
    </source>
</evidence>
<keyword evidence="3 5" id="KW-1133">Transmembrane helix</keyword>
<evidence type="ECO:0000256" key="2">
    <source>
        <dbReference type="ARBA" id="ARBA00022692"/>
    </source>
</evidence>
<feature type="transmembrane region" description="Helical" evidence="5">
    <location>
        <begin position="309"/>
        <end position="327"/>
    </location>
</feature>
<dbReference type="PANTHER" id="PTHR23507">
    <property type="entry name" value="ZGC:174356"/>
    <property type="match status" value="1"/>
</dbReference>
<feature type="transmembrane region" description="Helical" evidence="5">
    <location>
        <begin position="196"/>
        <end position="214"/>
    </location>
</feature>
<feature type="transmembrane region" description="Helical" evidence="5">
    <location>
        <begin position="130"/>
        <end position="155"/>
    </location>
</feature>
<dbReference type="InterPro" id="IPR011701">
    <property type="entry name" value="MFS"/>
</dbReference>
<dbReference type="EMBL" id="BPQB01000023">
    <property type="protein sequence ID" value="GJE91944.1"/>
    <property type="molecule type" value="Genomic_DNA"/>
</dbReference>
<dbReference type="GO" id="GO:0016020">
    <property type="term" value="C:membrane"/>
    <property type="evidence" value="ECO:0007669"/>
    <property type="project" value="UniProtKB-SubCell"/>
</dbReference>
<feature type="transmembrane region" description="Helical" evidence="5">
    <location>
        <begin position="167"/>
        <end position="190"/>
    </location>
</feature>
<dbReference type="InterPro" id="IPR036259">
    <property type="entry name" value="MFS_trans_sf"/>
</dbReference>